<accession>A0A0L8BE62</accession>
<name>A0A0L8BE62_ENSAD</name>
<evidence type="ECO:0000313" key="2">
    <source>
        <dbReference type="Proteomes" id="UP000037425"/>
    </source>
</evidence>
<dbReference type="InterPro" id="IPR010287">
    <property type="entry name" value="DUF892_YciF-like"/>
</dbReference>
<dbReference type="RefSeq" id="WP_053253052.1">
    <property type="nucleotide sequence ID" value="NZ_LGAP01000047.1"/>
</dbReference>
<dbReference type="PANTHER" id="PTHR30565:SF9">
    <property type="entry name" value="PROTEIN YCIF"/>
    <property type="match status" value="1"/>
</dbReference>
<organism evidence="1 2">
    <name type="scientific">Ensifer adhaerens</name>
    <name type="common">Sinorhizobium morelense</name>
    <dbReference type="NCBI Taxonomy" id="106592"/>
    <lineage>
        <taxon>Bacteria</taxon>
        <taxon>Pseudomonadati</taxon>
        <taxon>Pseudomonadota</taxon>
        <taxon>Alphaproteobacteria</taxon>
        <taxon>Hyphomicrobiales</taxon>
        <taxon>Rhizobiaceae</taxon>
        <taxon>Sinorhizobium/Ensifer group</taxon>
        <taxon>Ensifer</taxon>
    </lineage>
</organism>
<dbReference type="EMBL" id="LGAP01000047">
    <property type="protein sequence ID" value="KOF12849.1"/>
    <property type="molecule type" value="Genomic_DNA"/>
</dbReference>
<proteinExistence type="predicted"/>
<comment type="caution">
    <text evidence="1">The sequence shown here is derived from an EMBL/GenBank/DDBJ whole genome shotgun (WGS) entry which is preliminary data.</text>
</comment>
<sequence length="167" mass="18480">MAKEIKTLDVLFHDTLKDVYFAENKIVDTLPKMRDAAKSKPLKDAFIKHLNETKVHVERLEEVFKIIGKKPEKKTCDAIMGITKEGASVMDEYEGSPALDAGLLAAAQAVEHYEMSRYGTLRTWALELGMKDAAKLLQTTLDEEQATDIALTAIATKVVNQSAEKAA</sequence>
<evidence type="ECO:0000313" key="1">
    <source>
        <dbReference type="EMBL" id="KOF12849.1"/>
    </source>
</evidence>
<dbReference type="PATRIC" id="fig|106592.7.peg.6101"/>
<dbReference type="InterPro" id="IPR009078">
    <property type="entry name" value="Ferritin-like_SF"/>
</dbReference>
<dbReference type="Pfam" id="PF05974">
    <property type="entry name" value="DUF892"/>
    <property type="match status" value="1"/>
</dbReference>
<protein>
    <submittedName>
        <fullName evidence="1">Uncharacterized protein</fullName>
    </submittedName>
</protein>
<dbReference type="Proteomes" id="UP000037425">
    <property type="component" value="Unassembled WGS sequence"/>
</dbReference>
<dbReference type="InterPro" id="IPR012347">
    <property type="entry name" value="Ferritin-like"/>
</dbReference>
<dbReference type="PANTHER" id="PTHR30565">
    <property type="entry name" value="PROTEIN YCIF"/>
    <property type="match status" value="1"/>
</dbReference>
<reference evidence="2" key="1">
    <citation type="submission" date="2015-07" db="EMBL/GenBank/DDBJ databases">
        <title>Whole genome sequence of an Ensifer adhaerens strain isolated from a cave pool in the Wind Cave National Park.</title>
        <authorList>
            <person name="Eng W.W.H."/>
            <person name="Gan H.M."/>
            <person name="Barton H.A."/>
            <person name="Savka M.A."/>
        </authorList>
    </citation>
    <scope>NUCLEOTIDE SEQUENCE [LARGE SCALE GENOMIC DNA]</scope>
    <source>
        <strain evidence="2">SD006</strain>
    </source>
</reference>
<dbReference type="InterPro" id="IPR047114">
    <property type="entry name" value="YciF"/>
</dbReference>
<dbReference type="CDD" id="cd07909">
    <property type="entry name" value="YciF"/>
    <property type="match status" value="1"/>
</dbReference>
<dbReference type="Gene3D" id="1.20.1260.10">
    <property type="match status" value="1"/>
</dbReference>
<dbReference type="AlphaFoldDB" id="A0A0L8BE62"/>
<dbReference type="OrthoDB" id="9795056at2"/>
<gene>
    <name evidence="1" type="ORF">AC244_33100</name>
</gene>
<dbReference type="SUPFAM" id="SSF47240">
    <property type="entry name" value="Ferritin-like"/>
    <property type="match status" value="1"/>
</dbReference>